<dbReference type="InterPro" id="IPR007627">
    <property type="entry name" value="RNA_pol_sigma70_r2"/>
</dbReference>
<dbReference type="SUPFAM" id="SSF88946">
    <property type="entry name" value="Sigma2 domain of RNA polymerase sigma factors"/>
    <property type="match status" value="1"/>
</dbReference>
<dbReference type="CDD" id="cd06171">
    <property type="entry name" value="Sigma70_r4"/>
    <property type="match status" value="1"/>
</dbReference>
<evidence type="ECO:0000313" key="8">
    <source>
        <dbReference type="EMBL" id="GCE05725.1"/>
    </source>
</evidence>
<comment type="caution">
    <text evidence="8">The sequence shown here is derived from an EMBL/GenBank/DDBJ whole genome shotgun (WGS) entry which is preliminary data.</text>
</comment>
<organism evidence="8 9">
    <name type="scientific">Dictyobacter aurantiacus</name>
    <dbReference type="NCBI Taxonomy" id="1936993"/>
    <lineage>
        <taxon>Bacteria</taxon>
        <taxon>Bacillati</taxon>
        <taxon>Chloroflexota</taxon>
        <taxon>Ktedonobacteria</taxon>
        <taxon>Ktedonobacterales</taxon>
        <taxon>Dictyobacteraceae</taxon>
        <taxon>Dictyobacter</taxon>
    </lineage>
</organism>
<name>A0A401ZFS6_9CHLR</name>
<dbReference type="GO" id="GO:0016987">
    <property type="term" value="F:sigma factor activity"/>
    <property type="evidence" value="ECO:0007669"/>
    <property type="project" value="UniProtKB-KW"/>
</dbReference>
<evidence type="ECO:0000256" key="4">
    <source>
        <dbReference type="ARBA" id="ARBA00023125"/>
    </source>
</evidence>
<gene>
    <name evidence="8" type="ORF">KDAU_30540</name>
</gene>
<dbReference type="InterPro" id="IPR013249">
    <property type="entry name" value="RNA_pol_sigma70_r4_t2"/>
</dbReference>
<dbReference type="InterPro" id="IPR014284">
    <property type="entry name" value="RNA_pol_sigma-70_dom"/>
</dbReference>
<comment type="similarity">
    <text evidence="1">Belongs to the sigma-70 factor family. ECF subfamily.</text>
</comment>
<dbReference type="NCBIfam" id="TIGR02937">
    <property type="entry name" value="sigma70-ECF"/>
    <property type="match status" value="1"/>
</dbReference>
<evidence type="ECO:0000256" key="1">
    <source>
        <dbReference type="ARBA" id="ARBA00010641"/>
    </source>
</evidence>
<keyword evidence="3" id="KW-0731">Sigma factor</keyword>
<evidence type="ECO:0000259" key="7">
    <source>
        <dbReference type="Pfam" id="PF08281"/>
    </source>
</evidence>
<dbReference type="Pfam" id="PF08281">
    <property type="entry name" value="Sigma70_r4_2"/>
    <property type="match status" value="1"/>
</dbReference>
<dbReference type="RefSeq" id="WP_160145884.1">
    <property type="nucleotide sequence ID" value="NZ_BIFQ01000001.1"/>
</dbReference>
<feature type="domain" description="RNA polymerase sigma factor 70 region 4 type 2" evidence="7">
    <location>
        <begin position="127"/>
        <end position="177"/>
    </location>
</feature>
<dbReference type="GO" id="GO:0006352">
    <property type="term" value="P:DNA-templated transcription initiation"/>
    <property type="evidence" value="ECO:0007669"/>
    <property type="project" value="InterPro"/>
</dbReference>
<evidence type="ECO:0000256" key="5">
    <source>
        <dbReference type="ARBA" id="ARBA00023163"/>
    </source>
</evidence>
<dbReference type="SUPFAM" id="SSF88659">
    <property type="entry name" value="Sigma3 and sigma4 domains of RNA polymerase sigma factors"/>
    <property type="match status" value="1"/>
</dbReference>
<dbReference type="InterPro" id="IPR036388">
    <property type="entry name" value="WH-like_DNA-bd_sf"/>
</dbReference>
<dbReference type="Gene3D" id="1.10.1740.10">
    <property type="match status" value="1"/>
</dbReference>
<accession>A0A401ZFS6</accession>
<dbReference type="Gene3D" id="1.10.10.10">
    <property type="entry name" value="Winged helix-like DNA-binding domain superfamily/Winged helix DNA-binding domain"/>
    <property type="match status" value="1"/>
</dbReference>
<evidence type="ECO:0000259" key="6">
    <source>
        <dbReference type="Pfam" id="PF04542"/>
    </source>
</evidence>
<keyword evidence="2" id="KW-0805">Transcription regulation</keyword>
<sequence length="198" mass="23446">MYPHLPDDISIEWLVSEARKGNQQAADRLFDTFYRRIRHFFLKDLHVSIETAEELVQDTFEKAWRKLPTLHDCVRFEAWLYAIARNVALDHIRKLKRRKVPTPLDPEFDLADGAPQVESVVLAEMHIREMWDAMPARQRECLYWYYMENLTMEEVAVRLQLGADTVKAYISKARVKLREGMYSSEKEQVDVKSKRCRA</sequence>
<feature type="domain" description="RNA polymerase sigma-70 region 2" evidence="6">
    <location>
        <begin position="34"/>
        <end position="98"/>
    </location>
</feature>
<dbReference type="InterPro" id="IPR039425">
    <property type="entry name" value="RNA_pol_sigma-70-like"/>
</dbReference>
<evidence type="ECO:0008006" key="10">
    <source>
        <dbReference type="Google" id="ProtNLM"/>
    </source>
</evidence>
<dbReference type="PANTHER" id="PTHR43133">
    <property type="entry name" value="RNA POLYMERASE ECF-TYPE SIGMA FACTO"/>
    <property type="match status" value="1"/>
</dbReference>
<dbReference type="GO" id="GO:0003677">
    <property type="term" value="F:DNA binding"/>
    <property type="evidence" value="ECO:0007669"/>
    <property type="project" value="UniProtKB-KW"/>
</dbReference>
<proteinExistence type="inferred from homology"/>
<dbReference type="Proteomes" id="UP000287224">
    <property type="component" value="Unassembled WGS sequence"/>
</dbReference>
<dbReference type="PANTHER" id="PTHR43133:SF8">
    <property type="entry name" value="RNA POLYMERASE SIGMA FACTOR HI_1459-RELATED"/>
    <property type="match status" value="1"/>
</dbReference>
<dbReference type="InterPro" id="IPR013324">
    <property type="entry name" value="RNA_pol_sigma_r3/r4-like"/>
</dbReference>
<keyword evidence="4" id="KW-0238">DNA-binding</keyword>
<evidence type="ECO:0000256" key="3">
    <source>
        <dbReference type="ARBA" id="ARBA00023082"/>
    </source>
</evidence>
<keyword evidence="9" id="KW-1185">Reference proteome</keyword>
<dbReference type="Pfam" id="PF04542">
    <property type="entry name" value="Sigma70_r2"/>
    <property type="match status" value="1"/>
</dbReference>
<evidence type="ECO:0000313" key="9">
    <source>
        <dbReference type="Proteomes" id="UP000287224"/>
    </source>
</evidence>
<protein>
    <recommendedName>
        <fullName evidence="10">RNA polymerase sigma factor</fullName>
    </recommendedName>
</protein>
<dbReference type="AlphaFoldDB" id="A0A401ZFS6"/>
<dbReference type="OrthoDB" id="158189at2"/>
<evidence type="ECO:0000256" key="2">
    <source>
        <dbReference type="ARBA" id="ARBA00023015"/>
    </source>
</evidence>
<dbReference type="EMBL" id="BIFQ01000001">
    <property type="protein sequence ID" value="GCE05725.1"/>
    <property type="molecule type" value="Genomic_DNA"/>
</dbReference>
<reference evidence="9" key="1">
    <citation type="submission" date="2018-12" db="EMBL/GenBank/DDBJ databases">
        <title>Tengunoibacter tsumagoiensis gen. nov., sp. nov., Dictyobacter kobayashii sp. nov., D. alpinus sp. nov., and D. joshuensis sp. nov. and description of Dictyobacteraceae fam. nov. within the order Ktedonobacterales isolated from Tengu-no-mugimeshi.</title>
        <authorList>
            <person name="Wang C.M."/>
            <person name="Zheng Y."/>
            <person name="Sakai Y."/>
            <person name="Toyoda A."/>
            <person name="Minakuchi Y."/>
            <person name="Abe K."/>
            <person name="Yokota A."/>
            <person name="Yabe S."/>
        </authorList>
    </citation>
    <scope>NUCLEOTIDE SEQUENCE [LARGE SCALE GENOMIC DNA]</scope>
    <source>
        <strain evidence="9">S-27</strain>
    </source>
</reference>
<dbReference type="InterPro" id="IPR013325">
    <property type="entry name" value="RNA_pol_sigma_r2"/>
</dbReference>
<keyword evidence="5" id="KW-0804">Transcription</keyword>